<feature type="region of interest" description="Disordered" evidence="1">
    <location>
        <begin position="83"/>
        <end position="104"/>
    </location>
</feature>
<dbReference type="EMBL" id="SOBT01000008">
    <property type="protein sequence ID" value="TDU31838.1"/>
    <property type="molecule type" value="Genomic_DNA"/>
</dbReference>
<evidence type="ECO:0000256" key="2">
    <source>
        <dbReference type="SAM" id="SignalP"/>
    </source>
</evidence>
<dbReference type="RefSeq" id="WP_133880396.1">
    <property type="nucleotide sequence ID" value="NZ_MWIN01000012.1"/>
</dbReference>
<sequence>MNVRLIRLALFSVAVLPVVGASAAPSITPLGEADKHGALVYSVKCDNGVKKILQCVRDDRHCGYAGDTPLAALVSEVCDGKAPAAAAPSSSDDSLPFQTSPANP</sequence>
<name>A0A4R7PCR9_9GAMM</name>
<dbReference type="AlphaFoldDB" id="A0A4R7PCR9"/>
<organism evidence="3 4">
    <name type="scientific">Panacagrimonas perspica</name>
    <dbReference type="NCBI Taxonomy" id="381431"/>
    <lineage>
        <taxon>Bacteria</taxon>
        <taxon>Pseudomonadati</taxon>
        <taxon>Pseudomonadota</taxon>
        <taxon>Gammaproteobacteria</taxon>
        <taxon>Nevskiales</taxon>
        <taxon>Nevskiaceae</taxon>
        <taxon>Panacagrimonas</taxon>
    </lineage>
</organism>
<gene>
    <name evidence="3" type="ORF">DFR24_1221</name>
</gene>
<proteinExistence type="predicted"/>
<dbReference type="Proteomes" id="UP000295341">
    <property type="component" value="Unassembled WGS sequence"/>
</dbReference>
<accession>A0A4R7PCR9</accession>
<evidence type="ECO:0000256" key="1">
    <source>
        <dbReference type="SAM" id="MobiDB-lite"/>
    </source>
</evidence>
<protein>
    <submittedName>
        <fullName evidence="3">Uncharacterized protein</fullName>
    </submittedName>
</protein>
<feature type="signal peptide" evidence="2">
    <location>
        <begin position="1"/>
        <end position="23"/>
    </location>
</feature>
<keyword evidence="4" id="KW-1185">Reference proteome</keyword>
<evidence type="ECO:0000313" key="3">
    <source>
        <dbReference type="EMBL" id="TDU31838.1"/>
    </source>
</evidence>
<comment type="caution">
    <text evidence="3">The sequence shown here is derived from an EMBL/GenBank/DDBJ whole genome shotgun (WGS) entry which is preliminary data.</text>
</comment>
<feature type="chain" id="PRO_5030099606" evidence="2">
    <location>
        <begin position="24"/>
        <end position="104"/>
    </location>
</feature>
<feature type="compositionally biased region" description="Low complexity" evidence="1">
    <location>
        <begin position="83"/>
        <end position="94"/>
    </location>
</feature>
<keyword evidence="2" id="KW-0732">Signal</keyword>
<evidence type="ECO:0000313" key="4">
    <source>
        <dbReference type="Proteomes" id="UP000295341"/>
    </source>
</evidence>
<reference evidence="3 4" key="1">
    <citation type="submission" date="2019-03" db="EMBL/GenBank/DDBJ databases">
        <title>Genomic Encyclopedia of Type Strains, Phase IV (KMG-IV): sequencing the most valuable type-strain genomes for metagenomic binning, comparative biology and taxonomic classification.</title>
        <authorList>
            <person name="Goeker M."/>
        </authorList>
    </citation>
    <scope>NUCLEOTIDE SEQUENCE [LARGE SCALE GENOMIC DNA]</scope>
    <source>
        <strain evidence="3 4">DSM 26377</strain>
    </source>
</reference>